<feature type="chain" id="PRO_5008146366" evidence="1">
    <location>
        <begin position="27"/>
        <end position="357"/>
    </location>
</feature>
<reference evidence="3" key="2">
    <citation type="submission" date="2016-06" db="UniProtKB">
        <authorList>
            <consortium name="WormBaseParasite"/>
        </authorList>
    </citation>
    <scope>IDENTIFICATION</scope>
</reference>
<sequence>MREFIWAAHLLLLGLLNIFSSGFVDAAGNAQNASSSSKSVDSSVKKGSLADLIAMERIKEQENSSVVKETLAELIAMERIKEQENSSVVKGTLAELIAMEQIDDKEFDEFVQELRENEHLIRAVFPPQQSFKQVQTQKEEKGMLHTIFKILGEKKEDKKTALEQKYRKLKGIKQNDPALSQIMEKLLMYTENIKSERILKPELKEYLYFTIQFVAKRQRIPFSDIVPFKQMDKKRSLAKLVKLFLEEKTQKIGKDTQNKILEAFHELTEQNAPIEAPEGKTKSECAVCLGNFETGDKVRPLPPCEVSVCCGAWINRIPGPELFGAGIPGSGAFVAQNPELLWPEFRIPGAKTTGLKS</sequence>
<feature type="signal peptide" evidence="1">
    <location>
        <begin position="1"/>
        <end position="26"/>
    </location>
</feature>
<dbReference type="WBParaSite" id="GPLIN_000187600">
    <property type="protein sequence ID" value="GPLIN_000187600"/>
    <property type="gene ID" value="GPLIN_000187600"/>
</dbReference>
<protein>
    <submittedName>
        <fullName evidence="3">Secreted protein</fullName>
    </submittedName>
</protein>
<dbReference type="AlphaFoldDB" id="A0A183BMP1"/>
<dbReference type="Proteomes" id="UP000050741">
    <property type="component" value="Unassembled WGS sequence"/>
</dbReference>
<evidence type="ECO:0000313" key="3">
    <source>
        <dbReference type="WBParaSite" id="GPLIN_000187600"/>
    </source>
</evidence>
<organism evidence="2 3">
    <name type="scientific">Globodera pallida</name>
    <name type="common">Potato cyst nematode worm</name>
    <name type="synonym">Heterodera pallida</name>
    <dbReference type="NCBI Taxonomy" id="36090"/>
    <lineage>
        <taxon>Eukaryota</taxon>
        <taxon>Metazoa</taxon>
        <taxon>Ecdysozoa</taxon>
        <taxon>Nematoda</taxon>
        <taxon>Chromadorea</taxon>
        <taxon>Rhabditida</taxon>
        <taxon>Tylenchina</taxon>
        <taxon>Tylenchomorpha</taxon>
        <taxon>Tylenchoidea</taxon>
        <taxon>Heteroderidae</taxon>
        <taxon>Heteroderinae</taxon>
        <taxon>Globodera</taxon>
    </lineage>
</organism>
<name>A0A183BMP1_GLOPA</name>
<evidence type="ECO:0000313" key="2">
    <source>
        <dbReference type="Proteomes" id="UP000050741"/>
    </source>
</evidence>
<accession>A0A183BMP1</accession>
<proteinExistence type="predicted"/>
<reference evidence="2" key="1">
    <citation type="submission" date="2014-05" db="EMBL/GenBank/DDBJ databases">
        <title>The genome and life-stage specific transcriptomes of Globodera pallida elucidate key aspects of plant parasitism by a cyst nematode.</title>
        <authorList>
            <person name="Cotton J.A."/>
            <person name="Lilley C.J."/>
            <person name="Jones L.M."/>
            <person name="Kikuchi T."/>
            <person name="Reid A.J."/>
            <person name="Thorpe P."/>
            <person name="Tsai I.J."/>
            <person name="Beasley H."/>
            <person name="Blok V."/>
            <person name="Cock P.J.A."/>
            <person name="Van den Akker S.E."/>
            <person name="Holroyd N."/>
            <person name="Hunt M."/>
            <person name="Mantelin S."/>
            <person name="Naghra H."/>
            <person name="Pain A."/>
            <person name="Palomares-Rius J.E."/>
            <person name="Zarowiecki M."/>
            <person name="Berriman M."/>
            <person name="Jones J.T."/>
            <person name="Urwin P.E."/>
        </authorList>
    </citation>
    <scope>NUCLEOTIDE SEQUENCE [LARGE SCALE GENOMIC DNA]</scope>
    <source>
        <strain evidence="2">Lindley</strain>
    </source>
</reference>
<keyword evidence="2" id="KW-1185">Reference proteome</keyword>
<keyword evidence="1" id="KW-0732">Signal</keyword>
<evidence type="ECO:0000256" key="1">
    <source>
        <dbReference type="SAM" id="SignalP"/>
    </source>
</evidence>